<feature type="compositionally biased region" description="Basic and acidic residues" evidence="1">
    <location>
        <begin position="138"/>
        <end position="155"/>
    </location>
</feature>
<dbReference type="EMBL" id="BQKY01000008">
    <property type="protein sequence ID" value="GJN91001.1"/>
    <property type="molecule type" value="Genomic_DNA"/>
</dbReference>
<dbReference type="AlphaFoldDB" id="A0AAV5GN82"/>
<feature type="region of interest" description="Disordered" evidence="1">
    <location>
        <begin position="240"/>
        <end position="307"/>
    </location>
</feature>
<proteinExistence type="predicted"/>
<feature type="region of interest" description="Disordered" evidence="1">
    <location>
        <begin position="113"/>
        <end position="155"/>
    </location>
</feature>
<organism evidence="3 4">
    <name type="scientific">Rhodotorula paludigena</name>
    <dbReference type="NCBI Taxonomy" id="86838"/>
    <lineage>
        <taxon>Eukaryota</taxon>
        <taxon>Fungi</taxon>
        <taxon>Dikarya</taxon>
        <taxon>Basidiomycota</taxon>
        <taxon>Pucciniomycotina</taxon>
        <taxon>Microbotryomycetes</taxon>
        <taxon>Sporidiobolales</taxon>
        <taxon>Sporidiobolaceae</taxon>
        <taxon>Rhodotorula</taxon>
    </lineage>
</organism>
<evidence type="ECO:0008006" key="5">
    <source>
        <dbReference type="Google" id="ProtNLM"/>
    </source>
</evidence>
<feature type="region of interest" description="Disordered" evidence="1">
    <location>
        <begin position="179"/>
        <end position="203"/>
    </location>
</feature>
<evidence type="ECO:0000256" key="1">
    <source>
        <dbReference type="SAM" id="MobiDB-lite"/>
    </source>
</evidence>
<keyword evidence="4" id="KW-1185">Reference proteome</keyword>
<dbReference type="Proteomes" id="UP001342314">
    <property type="component" value="Unassembled WGS sequence"/>
</dbReference>
<accession>A0AAV5GN82</accession>
<feature type="compositionally biased region" description="Pro residues" evidence="1">
    <location>
        <begin position="90"/>
        <end position="100"/>
    </location>
</feature>
<feature type="region of interest" description="Disordered" evidence="1">
    <location>
        <begin position="464"/>
        <end position="498"/>
    </location>
</feature>
<comment type="caution">
    <text evidence="3">The sequence shown here is derived from an EMBL/GenBank/DDBJ whole genome shotgun (WGS) entry which is preliminary data.</text>
</comment>
<keyword evidence="2" id="KW-0812">Transmembrane</keyword>
<feature type="region of interest" description="Disordered" evidence="1">
    <location>
        <begin position="87"/>
        <end position="106"/>
    </location>
</feature>
<feature type="region of interest" description="Disordered" evidence="1">
    <location>
        <begin position="319"/>
        <end position="347"/>
    </location>
</feature>
<feature type="compositionally biased region" description="Basic and acidic residues" evidence="1">
    <location>
        <begin position="464"/>
        <end position="488"/>
    </location>
</feature>
<feature type="transmembrane region" description="Helical" evidence="2">
    <location>
        <begin position="6"/>
        <end position="29"/>
    </location>
</feature>
<sequence length="540" mass="56561">MVSNAVFLAACIVPPVCLVAVIAWTWWILRRIRRLSQAPAPVPAPILPPASLPLTLAFTPSPPHLVPPFHPAPSPSGTLSVLRSDLYAALPPPPPAPPEPRFSIRTTLAPDGSRVLSRAPTSSGGHGSSSHGGPATDESARSKPERARKDAKRFGIGDVDSERSWALVQALDAVLDAPGGYGDADEADRTIRPGRALPQLRRRGSTWSAQDWEPVLSPANSVPPLSASYPHSSAALSAVSANSDGARRPLPPGAAYEASNTPTSEDEPVPPSVAPTSGRSADGGAPDAPETLVNPPVSPRPVSDDMSISARSSRFFGTTVVPLPPPTPSQSSHSHDTNGGRHRQSAWSDSTYEAVFTDFPARTSLLHPRRTSAVQGSSYCPGALPSPLEAHSYRSATFPRSSGSTAALEELENYANSLSSGISPTYGGPSGTVAAGGALLGRTHSRRKGSAPWFAAAAQEPARLRDASATRERADDLIADTEKRDEPGQRVAKASRPISWLVRQNSEGSLDDVPHFGGLALVNPDEGSLRGSESSSRALN</sequence>
<keyword evidence="2" id="KW-1133">Transmembrane helix</keyword>
<gene>
    <name evidence="3" type="ORF">Rhopal_004015-T1</name>
</gene>
<reference evidence="3 4" key="1">
    <citation type="submission" date="2021-12" db="EMBL/GenBank/DDBJ databases">
        <title>High titer production of polyol ester of fatty acids by Rhodotorula paludigena BS15 towards product separation-free biomass refinery.</title>
        <authorList>
            <person name="Mano J."/>
            <person name="Ono H."/>
            <person name="Tanaka T."/>
            <person name="Naito K."/>
            <person name="Sushida H."/>
            <person name="Ike M."/>
            <person name="Tokuyasu K."/>
            <person name="Kitaoka M."/>
        </authorList>
    </citation>
    <scope>NUCLEOTIDE SEQUENCE [LARGE SCALE GENOMIC DNA]</scope>
    <source>
        <strain evidence="3 4">BS15</strain>
    </source>
</reference>
<keyword evidence="2" id="KW-0472">Membrane</keyword>
<feature type="compositionally biased region" description="Low complexity" evidence="1">
    <location>
        <begin position="529"/>
        <end position="540"/>
    </location>
</feature>
<feature type="region of interest" description="Disordered" evidence="1">
    <location>
        <begin position="521"/>
        <end position="540"/>
    </location>
</feature>
<evidence type="ECO:0000313" key="4">
    <source>
        <dbReference type="Proteomes" id="UP001342314"/>
    </source>
</evidence>
<name>A0AAV5GN82_9BASI</name>
<evidence type="ECO:0000313" key="3">
    <source>
        <dbReference type="EMBL" id="GJN91001.1"/>
    </source>
</evidence>
<evidence type="ECO:0000256" key="2">
    <source>
        <dbReference type="SAM" id="Phobius"/>
    </source>
</evidence>
<protein>
    <recommendedName>
        <fullName evidence="5">Proteophosphoglycan ppg4</fullName>
    </recommendedName>
</protein>